<dbReference type="InterPro" id="IPR016187">
    <property type="entry name" value="CTDL_fold"/>
</dbReference>
<evidence type="ECO:0000259" key="1">
    <source>
        <dbReference type="Pfam" id="PF03781"/>
    </source>
</evidence>
<dbReference type="PROSITE" id="PS51257">
    <property type="entry name" value="PROKAR_LIPOPROTEIN"/>
    <property type="match status" value="1"/>
</dbReference>
<sequence>MYFIKQFKNLHKLIAFIALSIVFSCKKNHQDLSPISYAQFETFVEQTGYKTDAEKYGWSIVQVNVYDFKKVDGAYWKKPDGINNINSKDLPVTQVSYNDAIAYCKWSGTRLPNYDEYWELIKTDKRVVVSENELPISPVNEVNILGNVWDITETKRGDLVRLAGGSLFCSKTTCHGTVKQRELFVDKETGNIHIGFSVIK</sequence>
<dbReference type="Proteomes" id="UP000467305">
    <property type="component" value="Unassembled WGS sequence"/>
</dbReference>
<dbReference type="InterPro" id="IPR051043">
    <property type="entry name" value="Sulfatase_Mod_Factor_Kinase"/>
</dbReference>
<proteinExistence type="predicted"/>
<reference evidence="2 3" key="1">
    <citation type="submission" date="2019-09" db="EMBL/GenBank/DDBJ databases">
        <authorList>
            <person name="Cao W.R."/>
        </authorList>
    </citation>
    <scope>NUCLEOTIDE SEQUENCE [LARGE SCALE GENOMIC DNA]</scope>
    <source>
        <strain evidence="3">a4</strain>
    </source>
</reference>
<dbReference type="PANTHER" id="PTHR23150">
    <property type="entry name" value="SULFATASE MODIFYING FACTOR 1, 2"/>
    <property type="match status" value="1"/>
</dbReference>
<feature type="domain" description="Sulfatase-modifying factor enzyme-like" evidence="1">
    <location>
        <begin position="33"/>
        <end position="117"/>
    </location>
</feature>
<dbReference type="EMBL" id="WAAU01000029">
    <property type="protein sequence ID" value="KAB1154222.1"/>
    <property type="molecule type" value="Genomic_DNA"/>
</dbReference>
<dbReference type="Gene3D" id="3.90.1580.10">
    <property type="entry name" value="paralog of FGE (formylglycine-generating enzyme)"/>
    <property type="match status" value="1"/>
</dbReference>
<dbReference type="InterPro" id="IPR005532">
    <property type="entry name" value="SUMF_dom"/>
</dbReference>
<protein>
    <submittedName>
        <fullName evidence="2">Formylglycine-generating enzyme family protein</fullName>
    </submittedName>
</protein>
<name>A0A7J5A9I4_9FLAO</name>
<dbReference type="Pfam" id="PF03781">
    <property type="entry name" value="FGE-sulfatase"/>
    <property type="match status" value="1"/>
</dbReference>
<evidence type="ECO:0000313" key="2">
    <source>
        <dbReference type="EMBL" id="KAB1154222.1"/>
    </source>
</evidence>
<dbReference type="OrthoDB" id="9768004at2"/>
<gene>
    <name evidence="2" type="ORF">F7018_14715</name>
</gene>
<dbReference type="GO" id="GO:0120147">
    <property type="term" value="F:formylglycine-generating oxidase activity"/>
    <property type="evidence" value="ECO:0007669"/>
    <property type="project" value="TreeGrafter"/>
</dbReference>
<dbReference type="SUPFAM" id="SSF56436">
    <property type="entry name" value="C-type lectin-like"/>
    <property type="match status" value="1"/>
</dbReference>
<dbReference type="PANTHER" id="PTHR23150:SF19">
    <property type="entry name" value="FORMYLGLYCINE-GENERATING ENZYME"/>
    <property type="match status" value="1"/>
</dbReference>
<evidence type="ECO:0000313" key="3">
    <source>
        <dbReference type="Proteomes" id="UP000467305"/>
    </source>
</evidence>
<organism evidence="2 3">
    <name type="scientific">Tenacibaculum aiptasiae</name>
    <dbReference type="NCBI Taxonomy" id="426481"/>
    <lineage>
        <taxon>Bacteria</taxon>
        <taxon>Pseudomonadati</taxon>
        <taxon>Bacteroidota</taxon>
        <taxon>Flavobacteriia</taxon>
        <taxon>Flavobacteriales</taxon>
        <taxon>Flavobacteriaceae</taxon>
        <taxon>Tenacibaculum</taxon>
    </lineage>
</organism>
<dbReference type="InterPro" id="IPR042095">
    <property type="entry name" value="SUMF_sf"/>
</dbReference>
<keyword evidence="3" id="KW-1185">Reference proteome</keyword>
<dbReference type="AlphaFoldDB" id="A0A7J5A9I4"/>
<dbReference type="RefSeq" id="WP_150900856.1">
    <property type="nucleotide sequence ID" value="NZ_WAAU01000029.1"/>
</dbReference>
<comment type="caution">
    <text evidence="2">The sequence shown here is derived from an EMBL/GenBank/DDBJ whole genome shotgun (WGS) entry which is preliminary data.</text>
</comment>
<accession>A0A7J5A9I4</accession>